<name>A0A1I3LM19_9FLAO</name>
<keyword evidence="2" id="KW-1185">Reference proteome</keyword>
<gene>
    <name evidence="1" type="ORF">SAMN04487893_101391</name>
</gene>
<proteinExistence type="predicted"/>
<protein>
    <submittedName>
        <fullName evidence="1">Uncharacterized protein</fullName>
    </submittedName>
</protein>
<dbReference type="AlphaFoldDB" id="A0A1I3LM19"/>
<sequence>MNKQEYFKISRDQKLPNRCPLLGYCDRHAWTLYFFSQYDSVDYDRDFIKTLQKEGALASDYESKRIKLRAEEPSILRGPKYGDFYNMCPEVNLFDKDNSIGNFGGIACTDGSWDYERNSNNKVNIREVKHFSECLEFSKEQYSSNHYKSEKEFVSEDFDEISIEKLGLDKDLSTILSLRLEEIKSCFTTHAPLSIIIMSGSVLEGILLGLALKEPGVFNQSRKSPKDLEGRVKSFRYWTLNDLIEVASDLKIIDENVKKFSHNLRGFRNYVHPHEQLAINFNPDIHTAKLAWNVLQLAIRQIVESNRNNY</sequence>
<dbReference type="EMBL" id="FORU01000001">
    <property type="protein sequence ID" value="SFI85771.1"/>
    <property type="molecule type" value="Genomic_DNA"/>
</dbReference>
<dbReference type="STRING" id="1150112.SAMN04487893_101391"/>
<dbReference type="Proteomes" id="UP000243887">
    <property type="component" value="Unassembled WGS sequence"/>
</dbReference>
<evidence type="ECO:0000313" key="2">
    <source>
        <dbReference type="Proteomes" id="UP000243887"/>
    </source>
</evidence>
<reference evidence="2" key="1">
    <citation type="submission" date="2016-10" db="EMBL/GenBank/DDBJ databases">
        <authorList>
            <person name="Varghese N."/>
            <person name="Submissions S."/>
        </authorList>
    </citation>
    <scope>NUCLEOTIDE SEQUENCE [LARGE SCALE GENOMIC DNA]</scope>
    <source>
        <strain evidence="2">DSM 26542</strain>
    </source>
</reference>
<organism evidence="1 2">
    <name type="scientific">Myroides guanonis</name>
    <dbReference type="NCBI Taxonomy" id="1150112"/>
    <lineage>
        <taxon>Bacteria</taxon>
        <taxon>Pseudomonadati</taxon>
        <taxon>Bacteroidota</taxon>
        <taxon>Flavobacteriia</taxon>
        <taxon>Flavobacteriales</taxon>
        <taxon>Flavobacteriaceae</taxon>
        <taxon>Myroides</taxon>
    </lineage>
</organism>
<accession>A0A1I3LM19</accession>
<evidence type="ECO:0000313" key="1">
    <source>
        <dbReference type="EMBL" id="SFI85771.1"/>
    </source>
</evidence>
<dbReference type="RefSeq" id="WP_143077702.1">
    <property type="nucleotide sequence ID" value="NZ_FORU01000001.1"/>
</dbReference>
<dbReference type="OrthoDB" id="6121546at2"/>